<reference evidence="1 2" key="1">
    <citation type="journal article" date="2013" name="Nat. Genet.">
        <title>The high-quality draft genome of peach (Prunus persica) identifies unique patterns of genetic diversity, domestication and genome evolution.</title>
        <authorList>
            <consortium name="International Peach Genome Initiative"/>
            <person name="Verde I."/>
            <person name="Abbott A.G."/>
            <person name="Scalabrin S."/>
            <person name="Jung S."/>
            <person name="Shu S."/>
            <person name="Marroni F."/>
            <person name="Zhebentyayeva T."/>
            <person name="Dettori M.T."/>
            <person name="Grimwood J."/>
            <person name="Cattonaro F."/>
            <person name="Zuccolo A."/>
            <person name="Rossini L."/>
            <person name="Jenkins J."/>
            <person name="Vendramin E."/>
            <person name="Meisel L.A."/>
            <person name="Decroocq V."/>
            <person name="Sosinski B."/>
            <person name="Prochnik S."/>
            <person name="Mitros T."/>
            <person name="Policriti A."/>
            <person name="Cipriani G."/>
            <person name="Dondini L."/>
            <person name="Ficklin S."/>
            <person name="Goodstein D.M."/>
            <person name="Xuan P."/>
            <person name="Del Fabbro C."/>
            <person name="Aramini V."/>
            <person name="Copetti D."/>
            <person name="Gonzalez S."/>
            <person name="Horner D.S."/>
            <person name="Falchi R."/>
            <person name="Lucas S."/>
            <person name="Mica E."/>
            <person name="Maldonado J."/>
            <person name="Lazzari B."/>
            <person name="Bielenberg D."/>
            <person name="Pirona R."/>
            <person name="Miculan M."/>
            <person name="Barakat A."/>
            <person name="Testolin R."/>
            <person name="Stella A."/>
            <person name="Tartarini S."/>
            <person name="Tonutti P."/>
            <person name="Arus P."/>
            <person name="Orellana A."/>
            <person name="Wells C."/>
            <person name="Main D."/>
            <person name="Vizzotto G."/>
            <person name="Silva H."/>
            <person name="Salamini F."/>
            <person name="Schmutz J."/>
            <person name="Morgante M."/>
            <person name="Rokhsar D.S."/>
        </authorList>
    </citation>
    <scope>NUCLEOTIDE SEQUENCE [LARGE SCALE GENOMIC DNA]</scope>
    <source>
        <strain evidence="2">cv. Nemared</strain>
    </source>
</reference>
<gene>
    <name evidence="1" type="ORF">PRUPE_6G176100</name>
</gene>
<evidence type="ECO:0000313" key="2">
    <source>
        <dbReference type="Proteomes" id="UP000006882"/>
    </source>
</evidence>
<dbReference type="Proteomes" id="UP000006882">
    <property type="component" value="Chromosome G6"/>
</dbReference>
<evidence type="ECO:0000313" key="1">
    <source>
        <dbReference type="EMBL" id="ONI02074.1"/>
    </source>
</evidence>
<dbReference type="AlphaFoldDB" id="A0A251NRZ7"/>
<protein>
    <submittedName>
        <fullName evidence="1">Uncharacterized protein</fullName>
    </submittedName>
</protein>
<dbReference type="Gramene" id="ONI02074">
    <property type="protein sequence ID" value="ONI02074"/>
    <property type="gene ID" value="PRUPE_6G176100"/>
</dbReference>
<proteinExistence type="predicted"/>
<organism evidence="1 2">
    <name type="scientific">Prunus persica</name>
    <name type="common">Peach</name>
    <name type="synonym">Amygdalus persica</name>
    <dbReference type="NCBI Taxonomy" id="3760"/>
    <lineage>
        <taxon>Eukaryota</taxon>
        <taxon>Viridiplantae</taxon>
        <taxon>Streptophyta</taxon>
        <taxon>Embryophyta</taxon>
        <taxon>Tracheophyta</taxon>
        <taxon>Spermatophyta</taxon>
        <taxon>Magnoliopsida</taxon>
        <taxon>eudicotyledons</taxon>
        <taxon>Gunneridae</taxon>
        <taxon>Pentapetalae</taxon>
        <taxon>rosids</taxon>
        <taxon>fabids</taxon>
        <taxon>Rosales</taxon>
        <taxon>Rosaceae</taxon>
        <taxon>Amygdaloideae</taxon>
        <taxon>Amygdaleae</taxon>
        <taxon>Prunus</taxon>
    </lineage>
</organism>
<accession>A0A251NRZ7</accession>
<keyword evidence="2" id="KW-1185">Reference proteome</keyword>
<name>A0A251NRZ7_PRUPE</name>
<dbReference type="EMBL" id="CM007656">
    <property type="protein sequence ID" value="ONI02074.1"/>
    <property type="molecule type" value="Genomic_DNA"/>
</dbReference>
<sequence length="130" mass="14731">MPRAESISMVILLTPLSKAILSPKARPQSSASRIWPIPKFTANPLIQFPEQSRRTPPAPIFPEAVLRDPSTFSLNTPVSGKSHVKEICTFSPAILSPHEAFCTFQFYWAQMYLECMYAYWLDKMWGPLGK</sequence>